<organism evidence="2 3">
    <name type="scientific">Paenirhodobacter populi</name>
    <dbReference type="NCBI Taxonomy" id="2306993"/>
    <lineage>
        <taxon>Bacteria</taxon>
        <taxon>Pseudomonadati</taxon>
        <taxon>Pseudomonadota</taxon>
        <taxon>Alphaproteobacteria</taxon>
        <taxon>Rhodobacterales</taxon>
        <taxon>Rhodobacter group</taxon>
        <taxon>Paenirhodobacter</taxon>
    </lineage>
</organism>
<accession>A0A443IT34</accession>
<comment type="caution">
    <text evidence="2">The sequence shown here is derived from an EMBL/GenBank/DDBJ whole genome shotgun (WGS) entry which is preliminary data.</text>
</comment>
<dbReference type="Proteomes" id="UP000285710">
    <property type="component" value="Unassembled WGS sequence"/>
</dbReference>
<dbReference type="EMBL" id="SAUW01000012">
    <property type="protein sequence ID" value="RWR10447.1"/>
    <property type="molecule type" value="Genomic_DNA"/>
</dbReference>
<name>A0A443IT34_9RHOB</name>
<evidence type="ECO:0000313" key="3">
    <source>
        <dbReference type="Proteomes" id="UP000285710"/>
    </source>
</evidence>
<dbReference type="GO" id="GO:0051276">
    <property type="term" value="P:chromosome organization"/>
    <property type="evidence" value="ECO:0007669"/>
    <property type="project" value="InterPro"/>
</dbReference>
<protein>
    <submittedName>
        <fullName evidence="2">Uncharacterized protein</fullName>
    </submittedName>
</protein>
<keyword evidence="3" id="KW-1185">Reference proteome</keyword>
<proteinExistence type="predicted"/>
<feature type="region of interest" description="Disordered" evidence="1">
    <location>
        <begin position="126"/>
        <end position="150"/>
    </location>
</feature>
<feature type="compositionally biased region" description="Basic and acidic residues" evidence="1">
    <location>
        <begin position="81"/>
        <end position="91"/>
    </location>
</feature>
<sequence>MPYVTFADTDMMSDSDKALFEGVERGKDGIKYRLADRMKALEQIARPLGMFKEQVEHDLSDPLRELLMQVQGVPCPSARRVMSERSGDIHPARPRIRAGGLRATDRRGLASGAARSALARLLRQALQDHHQGQRRRARPCHPVQAEPEPA</sequence>
<reference evidence="2 3" key="2">
    <citation type="submission" date="2019-01" db="EMBL/GenBank/DDBJ databases">
        <authorList>
            <person name="Li Y."/>
        </authorList>
    </citation>
    <scope>NUCLEOTIDE SEQUENCE [LARGE SCALE GENOMIC DNA]</scope>
    <source>
        <strain evidence="2 3">2D-5</strain>
    </source>
</reference>
<evidence type="ECO:0000313" key="2">
    <source>
        <dbReference type="EMBL" id="RWR10447.1"/>
    </source>
</evidence>
<feature type="region of interest" description="Disordered" evidence="1">
    <location>
        <begin position="79"/>
        <end position="104"/>
    </location>
</feature>
<gene>
    <name evidence="2" type="ORF">D2T33_12345</name>
</gene>
<reference evidence="2 3" key="1">
    <citation type="submission" date="2019-01" db="EMBL/GenBank/DDBJ databases">
        <title>Sinorhodobacter populi sp. nov. isolated from the symptomatic bark tissue of Populus euramericana canker.</title>
        <authorList>
            <person name="Xu G."/>
        </authorList>
    </citation>
    <scope>NUCLEOTIDE SEQUENCE [LARGE SCALE GENOMIC DNA]</scope>
    <source>
        <strain evidence="2 3">2D-5</strain>
    </source>
</reference>
<dbReference type="AlphaFoldDB" id="A0A443IT34"/>
<evidence type="ECO:0000256" key="1">
    <source>
        <dbReference type="SAM" id="MobiDB-lite"/>
    </source>
</evidence>